<feature type="domain" description="Metallo-beta-lactamase" evidence="6">
    <location>
        <begin position="106"/>
        <end position="322"/>
    </location>
</feature>
<dbReference type="RefSeq" id="XP_065934865.1">
    <property type="nucleotide sequence ID" value="XM_066078793.1"/>
</dbReference>
<evidence type="ECO:0000256" key="2">
    <source>
        <dbReference type="ARBA" id="ARBA00022801"/>
    </source>
</evidence>
<dbReference type="CDD" id="cd07710">
    <property type="entry name" value="arylsulfatase_Sdsa1-like_MBL-fold"/>
    <property type="match status" value="1"/>
</dbReference>
<accession>A0A8W8K2A3</accession>
<keyword evidence="5" id="KW-0472">Membrane</keyword>
<keyword evidence="5" id="KW-0812">Transmembrane</keyword>
<dbReference type="InterPro" id="IPR036866">
    <property type="entry name" value="RibonucZ/Hydroxyglut_hydro"/>
</dbReference>
<dbReference type="SUPFAM" id="SSF56281">
    <property type="entry name" value="Metallo-hydrolase/oxidoreductase"/>
    <property type="match status" value="1"/>
</dbReference>
<evidence type="ECO:0000313" key="7">
    <source>
        <dbReference type="EnsemblMetazoa" id="G21324.1:cds"/>
    </source>
</evidence>
<dbReference type="GO" id="GO:0046872">
    <property type="term" value="F:metal ion binding"/>
    <property type="evidence" value="ECO:0007669"/>
    <property type="project" value="UniProtKB-KW"/>
</dbReference>
<name>A0A8W8K2A3_MAGGI</name>
<keyword evidence="2" id="KW-0378">Hydrolase</keyword>
<evidence type="ECO:0000256" key="4">
    <source>
        <dbReference type="ARBA" id="ARBA00033751"/>
    </source>
</evidence>
<dbReference type="GO" id="GO:0018741">
    <property type="term" value="F:linear primary-alkylsulfatase activity"/>
    <property type="evidence" value="ECO:0007669"/>
    <property type="project" value="InterPro"/>
</dbReference>
<dbReference type="InterPro" id="IPR052195">
    <property type="entry name" value="Bact_Alkyl/Aryl-Sulfatase"/>
</dbReference>
<dbReference type="Pfam" id="PF14863">
    <property type="entry name" value="Alkyl_sulf_dimr"/>
    <property type="match status" value="1"/>
</dbReference>
<keyword evidence="8" id="KW-1185">Reference proteome</keyword>
<dbReference type="InterPro" id="IPR029229">
    <property type="entry name" value="Alkyl_sulf_C"/>
</dbReference>
<keyword evidence="5" id="KW-1133">Transmembrane helix</keyword>
<dbReference type="PANTHER" id="PTHR43223">
    <property type="entry name" value="ALKYL/ARYL-SULFATASE"/>
    <property type="match status" value="1"/>
</dbReference>
<comment type="similarity">
    <text evidence="4">Belongs to the metallo-beta-lactamase superfamily. Type III sulfatase family.</text>
</comment>
<feature type="transmembrane region" description="Helical" evidence="5">
    <location>
        <begin position="39"/>
        <end position="58"/>
    </location>
</feature>
<dbReference type="InterPro" id="IPR001279">
    <property type="entry name" value="Metallo-B-lactamas"/>
</dbReference>
<dbReference type="InterPro" id="IPR044097">
    <property type="entry name" value="Bds1/SdsA1_MBL-fold"/>
</dbReference>
<keyword evidence="3" id="KW-0862">Zinc</keyword>
<protein>
    <recommendedName>
        <fullName evidence="6">Metallo-beta-lactamase domain-containing protein</fullName>
    </recommendedName>
</protein>
<dbReference type="GO" id="GO:0018909">
    <property type="term" value="P:dodecyl sulfate metabolic process"/>
    <property type="evidence" value="ECO:0007669"/>
    <property type="project" value="InterPro"/>
</dbReference>
<dbReference type="Pfam" id="PF14864">
    <property type="entry name" value="Alkyl_sulf_C"/>
    <property type="match status" value="1"/>
</dbReference>
<dbReference type="InterPro" id="IPR036527">
    <property type="entry name" value="SCP2_sterol-bd_dom_sf"/>
</dbReference>
<dbReference type="Proteomes" id="UP000005408">
    <property type="component" value="Unassembled WGS sequence"/>
</dbReference>
<keyword evidence="1" id="KW-0479">Metal-binding</keyword>
<evidence type="ECO:0000256" key="5">
    <source>
        <dbReference type="SAM" id="Phobius"/>
    </source>
</evidence>
<dbReference type="GO" id="GO:0046983">
    <property type="term" value="F:protein dimerization activity"/>
    <property type="evidence" value="ECO:0007669"/>
    <property type="project" value="InterPro"/>
</dbReference>
<evidence type="ECO:0000256" key="3">
    <source>
        <dbReference type="ARBA" id="ARBA00022833"/>
    </source>
</evidence>
<dbReference type="PANTHER" id="PTHR43223:SF2">
    <property type="entry name" value="METALLO-BETA-LACTAMASE DOMAIN-CONTAINING PROTEIN"/>
    <property type="match status" value="1"/>
</dbReference>
<dbReference type="Gene3D" id="3.30.1050.10">
    <property type="entry name" value="SCP2 sterol-binding domain"/>
    <property type="match status" value="1"/>
</dbReference>
<organism evidence="7 8">
    <name type="scientific">Magallana gigas</name>
    <name type="common">Pacific oyster</name>
    <name type="synonym">Crassostrea gigas</name>
    <dbReference type="NCBI Taxonomy" id="29159"/>
    <lineage>
        <taxon>Eukaryota</taxon>
        <taxon>Metazoa</taxon>
        <taxon>Spiralia</taxon>
        <taxon>Lophotrochozoa</taxon>
        <taxon>Mollusca</taxon>
        <taxon>Bivalvia</taxon>
        <taxon>Autobranchia</taxon>
        <taxon>Pteriomorphia</taxon>
        <taxon>Ostreida</taxon>
        <taxon>Ostreoidea</taxon>
        <taxon>Ostreidae</taxon>
        <taxon>Magallana</taxon>
    </lineage>
</organism>
<dbReference type="SMART" id="SM00849">
    <property type="entry name" value="Lactamase_B"/>
    <property type="match status" value="1"/>
</dbReference>
<sequence length="622" mass="70667">MPELIFSRSLTYTAYTSKPGLSDHELSDSSQPAMNTVEFLFVLLVCALAAFVGYQVQLSSKKPELSTRVIRDMVAEKELVEHSKEFQKKEIRKVSDNIYMGIGYALGNAIMVIAPDGLIIVDVTESSMAAKEILAEFRKITQKPIKAIIYTHHHTDHIGGVGGFIEDPSNLPDIWAHEQLPLEIRKFHTTAYGAKFKRSMRQFGVFVTKDKFQNAGIGIQLNYGKAKDSMGFILPNKLLEEMELDTNIAGLDVRLMKIPGETSDQIGLWVPSYKAFMCADDIYRAFPNIYTIRGAPARDPVAWYTSLQRMLDLKPEYLVPSHTQPIIGKENVQKVLEMYRDGIQFVHDQAIRFINKGYSPDDVVKHVIMPDKLRLHSHLREFYGTVPWSVKGVFQLYLGWFSGDPVDLFPLSNSDKASRIVALAGGVSEVLSAAIKAWNDNDIQWALELASYVLVVDDRNAEARKLKVDCLTLLGMRNINAIASNYYITSALETSGALHLEIDDKHRAEIIQALGARELFELVTTMYKYEECGGRSDVVVFEIIDKKELYTIQLRNFVAIMRDDIRPEQYDLRVRATEQAVKTMMAERIVNVRLRDLKDFKLEGSEEKFRNFMACFESDWNK</sequence>
<dbReference type="InterPro" id="IPR029228">
    <property type="entry name" value="Alkyl_sulf_dimr"/>
</dbReference>
<evidence type="ECO:0000313" key="8">
    <source>
        <dbReference type="Proteomes" id="UP000005408"/>
    </source>
</evidence>
<dbReference type="InterPro" id="IPR038536">
    <property type="entry name" value="Alkyl/aryl-sulf_dimr_sf"/>
</dbReference>
<dbReference type="Pfam" id="PF00753">
    <property type="entry name" value="Lactamase_B"/>
    <property type="match status" value="1"/>
</dbReference>
<evidence type="ECO:0000259" key="6">
    <source>
        <dbReference type="SMART" id="SM00849"/>
    </source>
</evidence>
<dbReference type="Gene3D" id="1.25.40.880">
    <property type="entry name" value="Alkyl sulfatase, dimerisation domain"/>
    <property type="match status" value="1"/>
</dbReference>
<dbReference type="AlphaFoldDB" id="A0A8W8K2A3"/>
<dbReference type="Gene3D" id="3.60.15.30">
    <property type="entry name" value="Metallo-beta-lactamase domain"/>
    <property type="match status" value="1"/>
</dbReference>
<evidence type="ECO:0000256" key="1">
    <source>
        <dbReference type="ARBA" id="ARBA00022723"/>
    </source>
</evidence>
<reference evidence="7" key="1">
    <citation type="submission" date="2022-08" db="UniProtKB">
        <authorList>
            <consortium name="EnsemblMetazoa"/>
        </authorList>
    </citation>
    <scope>IDENTIFICATION</scope>
    <source>
        <strain evidence="7">05x7-T-G4-1.051#20</strain>
    </source>
</reference>
<feature type="transmembrane region" description="Helical" evidence="5">
    <location>
        <begin position="98"/>
        <end position="121"/>
    </location>
</feature>
<dbReference type="GeneID" id="105328368"/>
<proteinExistence type="inferred from homology"/>
<dbReference type="EnsemblMetazoa" id="G21324.1">
    <property type="protein sequence ID" value="G21324.1:cds"/>
    <property type="gene ID" value="G21324"/>
</dbReference>